<protein>
    <submittedName>
        <fullName evidence="1">Ferrochelatase</fullName>
    </submittedName>
</protein>
<comment type="caution">
    <text evidence="1">The sequence shown here is derived from an EMBL/GenBank/DDBJ whole genome shotgun (WGS) entry which is preliminary data.</text>
</comment>
<proteinExistence type="predicted"/>
<accession>A0ABR3KFL3</accession>
<dbReference type="Proteomes" id="UP001558632">
    <property type="component" value="Unassembled WGS sequence"/>
</dbReference>
<name>A0ABR3KFL3_TRISP</name>
<organism evidence="1 2">
    <name type="scientific">Trichinella spiralis</name>
    <name type="common">Trichina worm</name>
    <dbReference type="NCBI Taxonomy" id="6334"/>
    <lineage>
        <taxon>Eukaryota</taxon>
        <taxon>Metazoa</taxon>
        <taxon>Ecdysozoa</taxon>
        <taxon>Nematoda</taxon>
        <taxon>Enoplea</taxon>
        <taxon>Dorylaimia</taxon>
        <taxon>Trichinellida</taxon>
        <taxon>Trichinellidae</taxon>
        <taxon>Trichinella</taxon>
    </lineage>
</organism>
<evidence type="ECO:0000313" key="1">
    <source>
        <dbReference type="EMBL" id="KAL1236506.1"/>
    </source>
</evidence>
<evidence type="ECO:0000313" key="2">
    <source>
        <dbReference type="Proteomes" id="UP001558632"/>
    </source>
</evidence>
<gene>
    <name evidence="1" type="ORF">TSPI_09348</name>
</gene>
<reference evidence="1 2" key="1">
    <citation type="submission" date="2024-07" db="EMBL/GenBank/DDBJ databases">
        <title>Enhanced genomic and transcriptomic resources for Trichinella pseudospiralis and T. spiralis underpin the discovery of pronounced molecular differences between stages and species.</title>
        <authorList>
            <person name="Pasi K.K."/>
            <person name="La Rosa G."/>
            <person name="Gomez-Morales M.A."/>
            <person name="Tosini F."/>
            <person name="Sumanam S."/>
            <person name="Young N.D."/>
            <person name="Chang B.C."/>
            <person name="Robin G.B."/>
        </authorList>
    </citation>
    <scope>NUCLEOTIDE SEQUENCE [LARGE SCALE GENOMIC DNA]</scope>
    <source>
        <strain evidence="1">ISS534</strain>
    </source>
</reference>
<keyword evidence="2" id="KW-1185">Reference proteome</keyword>
<sequence length="100" mass="11174">MPQNNDEHGGSGRNFLQVVSSRMAAVSSTALELLSKSGRWIVLVLPLFFNVSSPSACFKTVETIWHNCLLHLAKRRCNKNYCSISIIADALRPYPKNCSY</sequence>
<dbReference type="EMBL" id="JBEUSY010000368">
    <property type="protein sequence ID" value="KAL1236506.1"/>
    <property type="molecule type" value="Genomic_DNA"/>
</dbReference>